<feature type="compositionally biased region" description="Basic residues" evidence="1">
    <location>
        <begin position="99"/>
        <end position="113"/>
    </location>
</feature>
<name>A0A176W0J3_MARPO</name>
<reference evidence="2" key="1">
    <citation type="submission" date="2016-03" db="EMBL/GenBank/DDBJ databases">
        <title>Mechanisms controlling the formation of the plant cell surface in tip-growing cells are functionally conserved among land plants.</title>
        <authorList>
            <person name="Honkanen S."/>
            <person name="Jones V.A."/>
            <person name="Morieri G."/>
            <person name="Champion C."/>
            <person name="Hetherington A.J."/>
            <person name="Kelly S."/>
            <person name="Saint-Marcoux D."/>
            <person name="Proust H."/>
            <person name="Prescott H."/>
            <person name="Dolan L."/>
        </authorList>
    </citation>
    <scope>NUCLEOTIDE SEQUENCE [LARGE SCALE GENOMIC DNA]</scope>
    <source>
        <tissue evidence="2">Whole gametophyte</tissue>
    </source>
</reference>
<feature type="region of interest" description="Disordered" evidence="1">
    <location>
        <begin position="60"/>
        <end position="164"/>
    </location>
</feature>
<evidence type="ECO:0000313" key="3">
    <source>
        <dbReference type="Proteomes" id="UP000077202"/>
    </source>
</evidence>
<dbReference type="EMBL" id="LVLJ01002146">
    <property type="protein sequence ID" value="OAE26587.1"/>
    <property type="molecule type" value="Genomic_DNA"/>
</dbReference>
<organism evidence="2 3">
    <name type="scientific">Marchantia polymorpha subsp. ruderalis</name>
    <dbReference type="NCBI Taxonomy" id="1480154"/>
    <lineage>
        <taxon>Eukaryota</taxon>
        <taxon>Viridiplantae</taxon>
        <taxon>Streptophyta</taxon>
        <taxon>Embryophyta</taxon>
        <taxon>Marchantiophyta</taxon>
        <taxon>Marchantiopsida</taxon>
        <taxon>Marchantiidae</taxon>
        <taxon>Marchantiales</taxon>
        <taxon>Marchantiaceae</taxon>
        <taxon>Marchantia</taxon>
    </lineage>
</organism>
<dbReference type="Proteomes" id="UP000077202">
    <property type="component" value="Unassembled WGS sequence"/>
</dbReference>
<evidence type="ECO:0000313" key="2">
    <source>
        <dbReference type="EMBL" id="OAE26587.1"/>
    </source>
</evidence>
<comment type="caution">
    <text evidence="2">The sequence shown here is derived from an EMBL/GenBank/DDBJ whole genome shotgun (WGS) entry which is preliminary data.</text>
</comment>
<keyword evidence="3" id="KW-1185">Reference proteome</keyword>
<feature type="region of interest" description="Disordered" evidence="1">
    <location>
        <begin position="1"/>
        <end position="21"/>
    </location>
</feature>
<evidence type="ECO:0000256" key="1">
    <source>
        <dbReference type="SAM" id="MobiDB-lite"/>
    </source>
</evidence>
<proteinExistence type="predicted"/>
<feature type="compositionally biased region" description="Basic and acidic residues" evidence="1">
    <location>
        <begin position="136"/>
        <end position="145"/>
    </location>
</feature>
<dbReference type="AlphaFoldDB" id="A0A176W0J3"/>
<sequence length="216" mass="23177">MDRSDWTEQVGGKPQKWKGGGIWQASVARSAGHRARACRTKLYASAALGDKLRRFHAAVRRPVPEPSASPVDPRAGTGFLPGMSSPSVALRKGCPPSSGRRRTKRQGRRKAKGRIGPFARPGPGRGSRGSGQGRQSRAEQTDRQRSRSKARQGKAPSAIAAAAAAEEEEEEVGLGPGLRHLARLNSSALCSVRLLLVCRVAQLQLWTQAYKIGRSG</sequence>
<accession>A0A176W0J3</accession>
<feature type="compositionally biased region" description="Gly residues" evidence="1">
    <location>
        <begin position="123"/>
        <end position="132"/>
    </location>
</feature>
<protein>
    <submittedName>
        <fullName evidence="2">Uncharacterized protein</fullName>
    </submittedName>
</protein>
<gene>
    <name evidence="2" type="ORF">AXG93_4542s1080</name>
</gene>